<evidence type="ECO:0000313" key="1">
    <source>
        <dbReference type="EMBL" id="KAG2587559.1"/>
    </source>
</evidence>
<accession>A0A8T0RSU7</accession>
<dbReference type="EMBL" id="CM029046">
    <property type="protein sequence ID" value="KAG2587559.1"/>
    <property type="molecule type" value="Genomic_DNA"/>
</dbReference>
<name>A0A8T0RSU7_PANVG</name>
<sequence length="103" mass="11827">MNIEISSGCSRQHLKARSTIPAAFNLITLAERKIKLTWCLSGQYDYFGHGYQDCYCCGDPYQKQNCYLTNKECWSKYPACNPQCPTLDASSIDEETKNKERIK</sequence>
<comment type="caution">
    <text evidence="1">The sequence shown here is derived from an EMBL/GenBank/DDBJ whole genome shotgun (WGS) entry which is preliminary data.</text>
</comment>
<organism evidence="1 2">
    <name type="scientific">Panicum virgatum</name>
    <name type="common">Blackwell switchgrass</name>
    <dbReference type="NCBI Taxonomy" id="38727"/>
    <lineage>
        <taxon>Eukaryota</taxon>
        <taxon>Viridiplantae</taxon>
        <taxon>Streptophyta</taxon>
        <taxon>Embryophyta</taxon>
        <taxon>Tracheophyta</taxon>
        <taxon>Spermatophyta</taxon>
        <taxon>Magnoliopsida</taxon>
        <taxon>Liliopsida</taxon>
        <taxon>Poales</taxon>
        <taxon>Poaceae</taxon>
        <taxon>PACMAD clade</taxon>
        <taxon>Panicoideae</taxon>
        <taxon>Panicodae</taxon>
        <taxon>Paniceae</taxon>
        <taxon>Panicinae</taxon>
        <taxon>Panicum</taxon>
        <taxon>Panicum sect. Hiantes</taxon>
    </lineage>
</organism>
<proteinExistence type="predicted"/>
<keyword evidence="2" id="KW-1185">Reference proteome</keyword>
<protein>
    <recommendedName>
        <fullName evidence="3">Embryo surrounding factor 1 brassicaceae domain-containing protein</fullName>
    </recommendedName>
</protein>
<evidence type="ECO:0000313" key="2">
    <source>
        <dbReference type="Proteomes" id="UP000823388"/>
    </source>
</evidence>
<gene>
    <name evidence="1" type="ORF">PVAP13_5NG155481</name>
</gene>
<reference evidence="1 2" key="1">
    <citation type="submission" date="2020-05" db="EMBL/GenBank/DDBJ databases">
        <title>WGS assembly of Panicum virgatum.</title>
        <authorList>
            <person name="Lovell J.T."/>
            <person name="Jenkins J."/>
            <person name="Shu S."/>
            <person name="Juenger T.E."/>
            <person name="Schmutz J."/>
        </authorList>
    </citation>
    <scope>NUCLEOTIDE SEQUENCE [LARGE SCALE GENOMIC DNA]</scope>
    <source>
        <strain evidence="2">cv. AP13</strain>
    </source>
</reference>
<dbReference type="Proteomes" id="UP000823388">
    <property type="component" value="Chromosome 5N"/>
</dbReference>
<dbReference type="AlphaFoldDB" id="A0A8T0RSU7"/>
<evidence type="ECO:0008006" key="3">
    <source>
        <dbReference type="Google" id="ProtNLM"/>
    </source>
</evidence>